<evidence type="ECO:0000256" key="1">
    <source>
        <dbReference type="ARBA" id="ARBA00022741"/>
    </source>
</evidence>
<dbReference type="Proteomes" id="UP001057455">
    <property type="component" value="Unassembled WGS sequence"/>
</dbReference>
<evidence type="ECO:0000259" key="6">
    <source>
        <dbReference type="PROSITE" id="PS51194"/>
    </source>
</evidence>
<dbReference type="SMART" id="SM00490">
    <property type="entry name" value="HELICc"/>
    <property type="match status" value="1"/>
</dbReference>
<dbReference type="InterPro" id="IPR001650">
    <property type="entry name" value="Helicase_C-like"/>
</dbReference>
<dbReference type="CDD" id="cd18787">
    <property type="entry name" value="SF2_C_DEAD"/>
    <property type="match status" value="1"/>
</dbReference>
<accession>A0A9W5WTE9</accession>
<feature type="domain" description="Helicase ATP-binding" evidence="5">
    <location>
        <begin position="888"/>
        <end position="1065"/>
    </location>
</feature>
<dbReference type="OrthoDB" id="10256233at2759"/>
<gene>
    <name evidence="7" type="ORF">BaOVIS_001250</name>
</gene>
<keyword evidence="4" id="KW-0067">ATP-binding</keyword>
<dbReference type="InterPro" id="IPR027417">
    <property type="entry name" value="P-loop_NTPase"/>
</dbReference>
<dbReference type="PANTHER" id="PTHR47960">
    <property type="entry name" value="DEAD-BOX ATP-DEPENDENT RNA HELICASE 50"/>
    <property type="match status" value="1"/>
</dbReference>
<dbReference type="Pfam" id="PF00270">
    <property type="entry name" value="DEAD"/>
    <property type="match status" value="1"/>
</dbReference>
<organism evidence="7 8">
    <name type="scientific">Babesia ovis</name>
    <dbReference type="NCBI Taxonomy" id="5869"/>
    <lineage>
        <taxon>Eukaryota</taxon>
        <taxon>Sar</taxon>
        <taxon>Alveolata</taxon>
        <taxon>Apicomplexa</taxon>
        <taxon>Aconoidasida</taxon>
        <taxon>Piroplasmida</taxon>
        <taxon>Babesiidae</taxon>
        <taxon>Babesia</taxon>
    </lineage>
</organism>
<name>A0A9W5WTE9_BABOV</name>
<dbReference type="Gene3D" id="3.40.50.300">
    <property type="entry name" value="P-loop containing nucleotide triphosphate hydrolases"/>
    <property type="match status" value="2"/>
</dbReference>
<dbReference type="GO" id="GO:0005524">
    <property type="term" value="F:ATP binding"/>
    <property type="evidence" value="ECO:0007669"/>
    <property type="project" value="UniProtKB-KW"/>
</dbReference>
<dbReference type="PROSITE" id="PS51192">
    <property type="entry name" value="HELICASE_ATP_BIND_1"/>
    <property type="match status" value="1"/>
</dbReference>
<dbReference type="PROSITE" id="PS51194">
    <property type="entry name" value="HELICASE_CTER"/>
    <property type="match status" value="1"/>
</dbReference>
<dbReference type="CDD" id="cd00268">
    <property type="entry name" value="DEADc"/>
    <property type="match status" value="1"/>
</dbReference>
<dbReference type="Pfam" id="PF00271">
    <property type="entry name" value="Helicase_C"/>
    <property type="match status" value="1"/>
</dbReference>
<dbReference type="SMART" id="SM00487">
    <property type="entry name" value="DEXDc"/>
    <property type="match status" value="1"/>
</dbReference>
<evidence type="ECO:0000259" key="5">
    <source>
        <dbReference type="PROSITE" id="PS51192"/>
    </source>
</evidence>
<dbReference type="InterPro" id="IPR014001">
    <property type="entry name" value="Helicase_ATP-bd"/>
</dbReference>
<keyword evidence="1" id="KW-0547">Nucleotide-binding</keyword>
<dbReference type="InterPro" id="IPR044742">
    <property type="entry name" value="DEAD/DEAH_RhlB"/>
</dbReference>
<keyword evidence="2" id="KW-0378">Hydrolase</keyword>
<keyword evidence="3 7" id="KW-0347">Helicase</keyword>
<feature type="domain" description="Helicase C-terminal" evidence="6">
    <location>
        <begin position="1116"/>
        <end position="1271"/>
    </location>
</feature>
<dbReference type="GO" id="GO:0003676">
    <property type="term" value="F:nucleic acid binding"/>
    <property type="evidence" value="ECO:0007669"/>
    <property type="project" value="InterPro"/>
</dbReference>
<evidence type="ECO:0000256" key="4">
    <source>
        <dbReference type="ARBA" id="ARBA00022840"/>
    </source>
</evidence>
<evidence type="ECO:0000313" key="8">
    <source>
        <dbReference type="Proteomes" id="UP001057455"/>
    </source>
</evidence>
<evidence type="ECO:0000313" key="7">
    <source>
        <dbReference type="EMBL" id="GFE52721.1"/>
    </source>
</evidence>
<sequence length="1476" mass="169981">MQETAMSHFVGYFGNAYQGGIRQRLEEAVDACNNSLLSVPECAKRIMQEFMASLVTNFQVVEPMDPKTALDRELQLMYAADLAATYVILFCPLKVRHELYKHLWGNGAFLDGSIDWLCCPWVLNQSKHDEGYHRVSVKLSELTNNEIIDIIRLHKNYLSTDYVKQRSRHALKQLDRHSLLSVFQSVMMRVLWGHEAVTEEQQSGADGNVDPTEGIQHYIRQIGGGKDEEEQELRRNSLSEWLEEYRSKRKKKEEMAYHKPEKLRLRETDQLKEMKKSISVINRHLEKFNETFRGLPGDMPFSEAIRRRNCESITGVSDLGDTITIDRVRKAFKVLLDFYRDSLVDNAEIYGTIPNIRCLKLLKLMLSYEKHELTALLAATLMALPEFKPIKTEQEFAQYAMLSVNTLAKLCFIAAMRINPDAASADIDLEEVEANSYFAETGDDCVANTANDDTSAGDSDTNAGVDDIASMVFTLSELEPVSTYMDNNRYKVVDAHVSDESKRCIILSSQRTRLVTEAILMHMSNYEDVCDILKDRDIHLPNVDQEDMTMEAIRKHKLAATLKTMTDDELENVYENVINRSLMDDYTDIPNDIYKMSFHSALESVEEELDDESVYTKLTQLLRRMDKNDSEHLGYSSTTGASSSEYETDVADDEHDTTLVGTDLGAAGEVLTERQNYLKLLEGEDLEPFLDKTYSSTNPEEMTDSELMILCDKVLERVEKSDQCSVIHYDPGGKKIRRNSLNALPTRKTATRELRGICTTPAAKRHGFRVFAMPEVTSDYTFTRDMDIDQTQDEQQYGVGIFPQRMMDPRDFSWQNYDKMMKFVPISNRVVVDGVEQYTLPWRKLGLGTEVARAAVAWIRKKLLDTINKHEQANLEIKPTDIQTMAIEHILKDKGDAVIASNAASGKTLAYLLPIIHKLKQDEKHRLRYPNAPRALILVPTRELADQTLDVLKGLGHVVKISSESIAGGKYKGIQRDKMKRLVDIVVATPERLLKMLNHVKLHKLQYVVLDEADTLLNEGFWPDVSKVLDVIKEPYKLIQVAASTKYLLHFEKVQKALAKIPNMKGIANNTAKVNDRYLDRITRCHQLVDTAWVDRPNRGVSHEFRYLGGKDKGLELVNLIKYEDARRCRKIVVFCNNVNSCRAVEYILRDAGLPATSLHGKIPIMQRRKYYTEFIHGSEGILVCTDLASRGLDFNADAVIMFDFPLNSMEYLKRCGRAGRMINNDHIAPEGYAISLVKKRDRNLAMAIERSIRMPFFPISNLSRHKEDYNQRSGRLRYLTQAGGYFKLAKLIRQEEIKGTYDYVNMDQYLEQFKEVMKESYARSLKKIVLRRRRICKRRRILTRRLRLMKRYNKAIRLKQRIISLADRRRRMRRHSVHAPLKGGDRRCPPMKDLRPIRAKILELKDMEQKLTRRLLERNDKNMRKFINKTQLVARSLRRDPESSEEIMDRQIPFNIIQQAKEKIGKAVKRICSLL</sequence>
<reference evidence="7" key="1">
    <citation type="submission" date="2019-12" db="EMBL/GenBank/DDBJ databases">
        <title>Genome sequence of Babesia ovis.</title>
        <authorList>
            <person name="Yamagishi J."/>
            <person name="Sevinc F."/>
            <person name="Xuan X."/>
        </authorList>
    </citation>
    <scope>NUCLEOTIDE SEQUENCE</scope>
    <source>
        <strain evidence="7">Selcuk</strain>
    </source>
</reference>
<keyword evidence="8" id="KW-1185">Reference proteome</keyword>
<protein>
    <submittedName>
        <fullName evidence="7">RNA helicase family protein</fullName>
    </submittedName>
</protein>
<dbReference type="EMBL" id="BLIY01000001">
    <property type="protein sequence ID" value="GFE52721.1"/>
    <property type="molecule type" value="Genomic_DNA"/>
</dbReference>
<proteinExistence type="predicted"/>
<dbReference type="GO" id="GO:0016787">
    <property type="term" value="F:hydrolase activity"/>
    <property type="evidence" value="ECO:0007669"/>
    <property type="project" value="UniProtKB-KW"/>
</dbReference>
<evidence type="ECO:0000256" key="3">
    <source>
        <dbReference type="ARBA" id="ARBA00022806"/>
    </source>
</evidence>
<evidence type="ECO:0000256" key="2">
    <source>
        <dbReference type="ARBA" id="ARBA00022801"/>
    </source>
</evidence>
<dbReference type="SUPFAM" id="SSF52540">
    <property type="entry name" value="P-loop containing nucleoside triphosphate hydrolases"/>
    <property type="match status" value="1"/>
</dbReference>
<comment type="caution">
    <text evidence="7">The sequence shown here is derived from an EMBL/GenBank/DDBJ whole genome shotgun (WGS) entry which is preliminary data.</text>
</comment>
<dbReference type="GO" id="GO:0004386">
    <property type="term" value="F:helicase activity"/>
    <property type="evidence" value="ECO:0007669"/>
    <property type="project" value="UniProtKB-KW"/>
</dbReference>
<dbReference type="InterPro" id="IPR011545">
    <property type="entry name" value="DEAD/DEAH_box_helicase_dom"/>
</dbReference>